<evidence type="ECO:0000256" key="2">
    <source>
        <dbReference type="ARBA" id="ARBA00022692"/>
    </source>
</evidence>
<feature type="transmembrane region" description="Helical" evidence="5">
    <location>
        <begin position="238"/>
        <end position="262"/>
    </location>
</feature>
<feature type="transmembrane region" description="Helical" evidence="5">
    <location>
        <begin position="122"/>
        <end position="142"/>
    </location>
</feature>
<keyword evidence="4 5" id="KW-0472">Membrane</keyword>
<evidence type="ECO:0000256" key="3">
    <source>
        <dbReference type="ARBA" id="ARBA00022989"/>
    </source>
</evidence>
<feature type="transmembrane region" description="Helical" evidence="5">
    <location>
        <begin position="308"/>
        <end position="327"/>
    </location>
</feature>
<evidence type="ECO:0000256" key="1">
    <source>
        <dbReference type="ARBA" id="ARBA00004141"/>
    </source>
</evidence>
<evidence type="ECO:0000313" key="7">
    <source>
        <dbReference type="EMBL" id="KAJ8613484.1"/>
    </source>
</evidence>
<reference evidence="7" key="1">
    <citation type="submission" date="2023-01" db="EMBL/GenBank/DDBJ databases">
        <title>Metagenome sequencing of chrysophaentin producing Chrysophaeum taylorii.</title>
        <authorList>
            <person name="Davison J."/>
            <person name="Bewley C."/>
        </authorList>
    </citation>
    <scope>NUCLEOTIDE SEQUENCE</scope>
    <source>
        <strain evidence="7">NIES-1699</strain>
    </source>
</reference>
<dbReference type="EMBL" id="JAQMWT010000028">
    <property type="protein sequence ID" value="KAJ8613484.1"/>
    <property type="molecule type" value="Genomic_DNA"/>
</dbReference>
<protein>
    <recommendedName>
        <fullName evidence="6">Amino acid transporter transmembrane domain-containing protein</fullName>
    </recommendedName>
</protein>
<comment type="caution">
    <text evidence="7">The sequence shown here is derived from an EMBL/GenBank/DDBJ whole genome shotgun (WGS) entry which is preliminary data.</text>
</comment>
<proteinExistence type="predicted"/>
<gene>
    <name evidence="7" type="ORF">CTAYLR_002144</name>
</gene>
<feature type="transmembrane region" description="Helical" evidence="5">
    <location>
        <begin position="200"/>
        <end position="218"/>
    </location>
</feature>
<evidence type="ECO:0000259" key="6">
    <source>
        <dbReference type="Pfam" id="PF01490"/>
    </source>
</evidence>
<evidence type="ECO:0000313" key="8">
    <source>
        <dbReference type="Proteomes" id="UP001230188"/>
    </source>
</evidence>
<evidence type="ECO:0000256" key="4">
    <source>
        <dbReference type="ARBA" id="ARBA00023136"/>
    </source>
</evidence>
<evidence type="ECO:0000256" key="5">
    <source>
        <dbReference type="SAM" id="Phobius"/>
    </source>
</evidence>
<keyword evidence="3 5" id="KW-1133">Transmembrane helix</keyword>
<comment type="subcellular location">
    <subcellularLocation>
        <location evidence="1">Membrane</location>
        <topology evidence="1">Multi-pass membrane protein</topology>
    </subcellularLocation>
</comment>
<keyword evidence="8" id="KW-1185">Reference proteome</keyword>
<organism evidence="7 8">
    <name type="scientific">Chrysophaeum taylorii</name>
    <dbReference type="NCBI Taxonomy" id="2483200"/>
    <lineage>
        <taxon>Eukaryota</taxon>
        <taxon>Sar</taxon>
        <taxon>Stramenopiles</taxon>
        <taxon>Ochrophyta</taxon>
        <taxon>Pelagophyceae</taxon>
        <taxon>Pelagomonadales</taxon>
        <taxon>Pelagomonadaceae</taxon>
        <taxon>Chrysophaeum</taxon>
    </lineage>
</organism>
<feature type="transmembrane region" description="Helical" evidence="5">
    <location>
        <begin position="348"/>
        <end position="370"/>
    </location>
</feature>
<dbReference type="Pfam" id="PF01490">
    <property type="entry name" value="Aa_trans"/>
    <property type="match status" value="1"/>
</dbReference>
<dbReference type="PANTHER" id="PTHR22950:SF349">
    <property type="entry name" value="AMINO ACID TRANSPORTER TRANSMEMBRANE DOMAIN-CONTAINING PROTEIN"/>
    <property type="match status" value="1"/>
</dbReference>
<name>A0AAD7UN54_9STRA</name>
<sequence>MGFTLVALAAWNEWCGLRLLACRELLSKRDREQLRSTESPLAALSRVAAGPASATVVDVAFVFLVLGVVTSYMIACHDMLAPTLAPVFPGLVAARRDIFAAAALCLPLTMVRDIGRLAPASVVGLACLAVSCVAVVAFAWTTGRDDGPGTILWSVSATPTDLASGFGVLSYCFGIVPLAPQFEASMRRPSDFKQAQRVSLAISCVVYAIVGVLVSTLYSRKGGGVSGNFLDNLPHTPIAAAVRVAMAVVCIFSAPFAVVAAAQVAHAKLGRSGVYDRLAVRTLILAIAASIAAACPSFALVISVVGSGAVSFLSFVLPPLLHWRFLGRRRQQQQVSPAATEFQSTLDLLAFGVGTVVVLFATSLTGASAYCQLLRPMGAKN</sequence>
<keyword evidence="2 5" id="KW-0812">Transmembrane</keyword>
<feature type="transmembrane region" description="Helical" evidence="5">
    <location>
        <begin position="162"/>
        <end position="179"/>
    </location>
</feature>
<dbReference type="InterPro" id="IPR013057">
    <property type="entry name" value="AA_transpt_TM"/>
</dbReference>
<feature type="transmembrane region" description="Helical" evidence="5">
    <location>
        <begin position="55"/>
        <end position="75"/>
    </location>
</feature>
<dbReference type="GO" id="GO:0005774">
    <property type="term" value="C:vacuolar membrane"/>
    <property type="evidence" value="ECO:0007669"/>
    <property type="project" value="TreeGrafter"/>
</dbReference>
<dbReference type="PANTHER" id="PTHR22950">
    <property type="entry name" value="AMINO ACID TRANSPORTER"/>
    <property type="match status" value="1"/>
</dbReference>
<dbReference type="GO" id="GO:0015179">
    <property type="term" value="F:L-amino acid transmembrane transporter activity"/>
    <property type="evidence" value="ECO:0007669"/>
    <property type="project" value="TreeGrafter"/>
</dbReference>
<feature type="domain" description="Amino acid transporter transmembrane" evidence="6">
    <location>
        <begin position="4"/>
        <end position="362"/>
    </location>
</feature>
<dbReference type="AlphaFoldDB" id="A0AAD7UN54"/>
<accession>A0AAD7UN54</accession>
<dbReference type="Proteomes" id="UP001230188">
    <property type="component" value="Unassembled WGS sequence"/>
</dbReference>
<feature type="transmembrane region" description="Helical" evidence="5">
    <location>
        <begin position="283"/>
        <end position="302"/>
    </location>
</feature>